<evidence type="ECO:0000256" key="3">
    <source>
        <dbReference type="ARBA" id="ARBA00022839"/>
    </source>
</evidence>
<dbReference type="EMBL" id="CP016540">
    <property type="protein sequence ID" value="ANU25970.1"/>
    <property type="molecule type" value="Genomic_DNA"/>
</dbReference>
<dbReference type="InterPro" id="IPR004365">
    <property type="entry name" value="NA-bd_OB_tRNA"/>
</dbReference>
<dbReference type="GO" id="GO:0031125">
    <property type="term" value="P:rRNA 3'-end processing"/>
    <property type="evidence" value="ECO:0007669"/>
    <property type="project" value="TreeGrafter"/>
</dbReference>
<dbReference type="GO" id="GO:0004527">
    <property type="term" value="F:exonuclease activity"/>
    <property type="evidence" value="ECO:0007669"/>
    <property type="project" value="UniProtKB-KW"/>
</dbReference>
<dbReference type="Pfam" id="PF01336">
    <property type="entry name" value="tRNA_anti-codon"/>
    <property type="match status" value="1"/>
</dbReference>
<dbReference type="Gene3D" id="1.10.3210.10">
    <property type="entry name" value="Hypothetical protein af1432"/>
    <property type="match status" value="1"/>
</dbReference>
<gene>
    <name evidence="5" type="ORF">I858_002735</name>
</gene>
<dbReference type="CDD" id="cd04492">
    <property type="entry name" value="YhaM_OBF_like"/>
    <property type="match status" value="1"/>
</dbReference>
<dbReference type="Gene3D" id="2.40.50.140">
    <property type="entry name" value="Nucleic acid-binding proteins"/>
    <property type="match status" value="1"/>
</dbReference>
<keyword evidence="2" id="KW-0378">Hydrolase</keyword>
<dbReference type="Pfam" id="PF01966">
    <property type="entry name" value="HD"/>
    <property type="match status" value="1"/>
</dbReference>
<keyword evidence="3" id="KW-0269">Exonuclease</keyword>
<evidence type="ECO:0000259" key="4">
    <source>
        <dbReference type="PROSITE" id="PS51831"/>
    </source>
</evidence>
<dbReference type="OrthoDB" id="9778453at2"/>
<dbReference type="SMART" id="SM00471">
    <property type="entry name" value="HDc"/>
    <property type="match status" value="1"/>
</dbReference>
<dbReference type="FunFam" id="1.10.3210.10:FF:000008">
    <property type="entry name" value="3'-5' exoribonuclease YhaM"/>
    <property type="match status" value="1"/>
</dbReference>
<feature type="domain" description="HD" evidence="4">
    <location>
        <begin position="163"/>
        <end position="279"/>
    </location>
</feature>
<reference evidence="5" key="1">
    <citation type="submission" date="2016-10" db="EMBL/GenBank/DDBJ databases">
        <authorList>
            <person name="See-Too W.S."/>
        </authorList>
    </citation>
    <scope>NUCLEOTIDE SEQUENCE</scope>
    <source>
        <strain evidence="5">L10.15</strain>
    </source>
</reference>
<evidence type="ECO:0000313" key="5">
    <source>
        <dbReference type="EMBL" id="ANU25970.1"/>
    </source>
</evidence>
<dbReference type="NCBIfam" id="NF010007">
    <property type="entry name" value="PRK13480.1"/>
    <property type="match status" value="1"/>
</dbReference>
<protein>
    <submittedName>
        <fullName evidence="5">3'-5' exoribonuclease YhaM</fullName>
    </submittedName>
</protein>
<dbReference type="STRING" id="1302659.I858_002735"/>
<dbReference type="Proteomes" id="UP000053354">
    <property type="component" value="Chromosome"/>
</dbReference>
<dbReference type="RefSeq" id="WP_049694269.1">
    <property type="nucleotide sequence ID" value="NZ_CP016540.2"/>
</dbReference>
<evidence type="ECO:0000256" key="1">
    <source>
        <dbReference type="ARBA" id="ARBA00022722"/>
    </source>
</evidence>
<dbReference type="SUPFAM" id="SSF109604">
    <property type="entry name" value="HD-domain/PDEase-like"/>
    <property type="match status" value="1"/>
</dbReference>
<dbReference type="SUPFAM" id="SSF50249">
    <property type="entry name" value="Nucleic acid-binding proteins"/>
    <property type="match status" value="1"/>
</dbReference>
<dbReference type="GO" id="GO:0003676">
    <property type="term" value="F:nucleic acid binding"/>
    <property type="evidence" value="ECO:0007669"/>
    <property type="project" value="InterPro"/>
</dbReference>
<dbReference type="PANTHER" id="PTHR37294:SF1">
    <property type="entry name" value="3'-5' EXORIBONUCLEASE YHAM"/>
    <property type="match status" value="1"/>
</dbReference>
<dbReference type="InterPro" id="IPR003607">
    <property type="entry name" value="HD/PDEase_dom"/>
</dbReference>
<dbReference type="PROSITE" id="PS51831">
    <property type="entry name" value="HD"/>
    <property type="match status" value="1"/>
</dbReference>
<dbReference type="AlphaFoldDB" id="A0A1B1RYG8"/>
<accession>A0A1B1RYG8</accession>
<dbReference type="InterPro" id="IPR050798">
    <property type="entry name" value="YhaM_exoribonuc/phosphodiest"/>
</dbReference>
<name>A0A1B1RYG8_9BACL</name>
<sequence length="313" mass="35431">MTKGITEYAVGETVDVFLLIKQSVKGVTTTGNPFISLVLQDKSGDIEAKLWDTKDEQELMFAAEVIVRVGGEIHNYRGKNQLRIKSIRPAKPEENQSISDLMPSSEKSADELLEEVMKYLFEMENPQIQRITRFMLKKYQQQFLTYPAATRNHHDYVSGLADHVVSMLKLGKALVEIYPGLNKDLLFAGIILHDIGKVIELSGPIATTYTVEGNLIGHISIMVTEVAKAAEELEIEGEEVMLLQHIILSHHGKEEWGSPKKPMLKEAEILHYIDNIDAKMMMLDRVLGKTKEGEFSERVFALDNRSFYKPKIQ</sequence>
<proteinExistence type="predicted"/>
<evidence type="ECO:0000256" key="2">
    <source>
        <dbReference type="ARBA" id="ARBA00022801"/>
    </source>
</evidence>
<dbReference type="PANTHER" id="PTHR37294">
    <property type="entry name" value="3'-5' EXORIBONUCLEASE YHAM"/>
    <property type="match status" value="1"/>
</dbReference>
<dbReference type="KEGG" id="pll:I858_002735"/>
<evidence type="ECO:0000313" key="6">
    <source>
        <dbReference type="Proteomes" id="UP000053354"/>
    </source>
</evidence>
<dbReference type="CDD" id="cd00077">
    <property type="entry name" value="HDc"/>
    <property type="match status" value="1"/>
</dbReference>
<dbReference type="InterPro" id="IPR006674">
    <property type="entry name" value="HD_domain"/>
</dbReference>
<organism evidence="5 6">
    <name type="scientific">Planococcus versutus</name>
    <dbReference type="NCBI Taxonomy" id="1302659"/>
    <lineage>
        <taxon>Bacteria</taxon>
        <taxon>Bacillati</taxon>
        <taxon>Bacillota</taxon>
        <taxon>Bacilli</taxon>
        <taxon>Bacillales</taxon>
        <taxon>Caryophanaceae</taxon>
        <taxon>Planococcus</taxon>
    </lineage>
</organism>
<dbReference type="InterPro" id="IPR012340">
    <property type="entry name" value="NA-bd_OB-fold"/>
</dbReference>
<keyword evidence="1" id="KW-0540">Nuclease</keyword>
<keyword evidence="6" id="KW-1185">Reference proteome</keyword>